<evidence type="ECO:0000313" key="2">
    <source>
        <dbReference type="EMBL" id="TXC65875.1"/>
    </source>
</evidence>
<feature type="chain" id="PRO_5022707626" evidence="1">
    <location>
        <begin position="22"/>
        <end position="94"/>
    </location>
</feature>
<accession>A0A5C6U2F9</accession>
<feature type="signal peptide" evidence="1">
    <location>
        <begin position="1"/>
        <end position="21"/>
    </location>
</feature>
<dbReference type="Pfam" id="PF11604">
    <property type="entry name" value="CusF_Ec"/>
    <property type="match status" value="1"/>
</dbReference>
<protein>
    <submittedName>
        <fullName evidence="2">Copper-binding protein</fullName>
    </submittedName>
</protein>
<organism evidence="2 3">
    <name type="scientific">Piscinibacter aquaticus</name>
    <dbReference type="NCBI Taxonomy" id="392597"/>
    <lineage>
        <taxon>Bacteria</taxon>
        <taxon>Pseudomonadati</taxon>
        <taxon>Pseudomonadota</taxon>
        <taxon>Betaproteobacteria</taxon>
        <taxon>Burkholderiales</taxon>
        <taxon>Sphaerotilaceae</taxon>
        <taxon>Piscinibacter</taxon>
    </lineage>
</organism>
<reference evidence="2 3" key="1">
    <citation type="submission" date="2019-08" db="EMBL/GenBank/DDBJ databases">
        <authorList>
            <person name="Khan S.A."/>
            <person name="Jeon C.O."/>
            <person name="Jeong S.E."/>
        </authorList>
    </citation>
    <scope>NUCLEOTIDE SEQUENCE [LARGE SCALE GENOMIC DNA]</scope>
    <source>
        <strain evidence="3">IMCC1728</strain>
    </source>
</reference>
<name>A0A5C6U2F9_9BURK</name>
<keyword evidence="1" id="KW-0732">Signal</keyword>
<keyword evidence="3" id="KW-1185">Reference proteome</keyword>
<gene>
    <name evidence="2" type="ORF">FSC37_07425</name>
</gene>
<dbReference type="Gene3D" id="2.40.50.320">
    <property type="entry name" value="Copper binding periplasmic protein CusF"/>
    <property type="match status" value="1"/>
</dbReference>
<dbReference type="AlphaFoldDB" id="A0A5C6U2F9"/>
<comment type="caution">
    <text evidence="2">The sequence shown here is derived from an EMBL/GenBank/DDBJ whole genome shotgun (WGS) entry which is preliminary data.</text>
</comment>
<dbReference type="InterPro" id="IPR042230">
    <property type="entry name" value="CusF_sf"/>
</dbReference>
<evidence type="ECO:0000313" key="3">
    <source>
        <dbReference type="Proteomes" id="UP000321832"/>
    </source>
</evidence>
<proteinExistence type="predicted"/>
<dbReference type="InterPro" id="IPR021647">
    <property type="entry name" value="CusF_Ec"/>
</dbReference>
<dbReference type="EMBL" id="VOPW01000001">
    <property type="protein sequence ID" value="TXC65875.1"/>
    <property type="molecule type" value="Genomic_DNA"/>
</dbReference>
<dbReference type="Proteomes" id="UP000321832">
    <property type="component" value="Unassembled WGS sequence"/>
</dbReference>
<evidence type="ECO:0000256" key="1">
    <source>
        <dbReference type="SAM" id="SignalP"/>
    </source>
</evidence>
<sequence>MKKTLSLLAMTLAFIAGTVRANDLTDAEVRKVDKDAGKLTLKHGEIRNLDMPPMTMVFAVKDKAMLDQVKAGDKVKFKAAKEGGNYVVTEIQKP</sequence>